<name>A0ABP7A2A2_9ACTN</name>
<dbReference type="PROSITE" id="PS00095">
    <property type="entry name" value="C5_MTASE_2"/>
    <property type="match status" value="1"/>
</dbReference>
<keyword evidence="3 6" id="KW-0808">Transferase</keyword>
<evidence type="ECO:0000256" key="4">
    <source>
        <dbReference type="ARBA" id="ARBA00022691"/>
    </source>
</evidence>
<evidence type="ECO:0000256" key="2">
    <source>
        <dbReference type="ARBA" id="ARBA00022603"/>
    </source>
</evidence>
<dbReference type="Gene3D" id="3.40.50.150">
    <property type="entry name" value="Vaccinia Virus protein VP39"/>
    <property type="match status" value="2"/>
</dbReference>
<dbReference type="InterPro" id="IPR001525">
    <property type="entry name" value="C5_MeTfrase"/>
</dbReference>
<evidence type="ECO:0000313" key="9">
    <source>
        <dbReference type="EMBL" id="GAA3623524.1"/>
    </source>
</evidence>
<gene>
    <name evidence="9" type="primary">dcm</name>
    <name evidence="9" type="ORF">GCM10022223_45630</name>
</gene>
<dbReference type="PANTHER" id="PTHR10629">
    <property type="entry name" value="CYTOSINE-SPECIFIC METHYLTRANSFERASE"/>
    <property type="match status" value="1"/>
</dbReference>
<evidence type="ECO:0000313" key="10">
    <source>
        <dbReference type="Proteomes" id="UP001501074"/>
    </source>
</evidence>
<dbReference type="InterPro" id="IPR031303">
    <property type="entry name" value="C5_meth_CS"/>
</dbReference>
<dbReference type="Proteomes" id="UP001501074">
    <property type="component" value="Unassembled WGS sequence"/>
</dbReference>
<evidence type="ECO:0000256" key="8">
    <source>
        <dbReference type="SAM" id="MobiDB-lite"/>
    </source>
</evidence>
<feature type="compositionally biased region" description="Basic and acidic residues" evidence="8">
    <location>
        <begin position="408"/>
        <end position="421"/>
    </location>
</feature>
<dbReference type="EC" id="2.1.1.37" evidence="1"/>
<organism evidence="9 10">
    <name type="scientific">Kineosporia mesophila</name>
    <dbReference type="NCBI Taxonomy" id="566012"/>
    <lineage>
        <taxon>Bacteria</taxon>
        <taxon>Bacillati</taxon>
        <taxon>Actinomycetota</taxon>
        <taxon>Actinomycetes</taxon>
        <taxon>Kineosporiales</taxon>
        <taxon>Kineosporiaceae</taxon>
        <taxon>Kineosporia</taxon>
    </lineage>
</organism>
<evidence type="ECO:0000256" key="7">
    <source>
        <dbReference type="RuleBase" id="RU000416"/>
    </source>
</evidence>
<protein>
    <recommendedName>
        <fullName evidence="1">DNA (cytosine-5-)-methyltransferase</fullName>
        <ecNumber evidence="1">2.1.1.37</ecNumber>
    </recommendedName>
</protein>
<evidence type="ECO:0000256" key="6">
    <source>
        <dbReference type="PROSITE-ProRule" id="PRU01016"/>
    </source>
</evidence>
<feature type="active site" evidence="6">
    <location>
        <position position="83"/>
    </location>
</feature>
<dbReference type="InterPro" id="IPR029063">
    <property type="entry name" value="SAM-dependent_MTases_sf"/>
</dbReference>
<reference evidence="10" key="1">
    <citation type="journal article" date="2019" name="Int. J. Syst. Evol. Microbiol.">
        <title>The Global Catalogue of Microorganisms (GCM) 10K type strain sequencing project: providing services to taxonomists for standard genome sequencing and annotation.</title>
        <authorList>
            <consortium name="The Broad Institute Genomics Platform"/>
            <consortium name="The Broad Institute Genome Sequencing Center for Infectious Disease"/>
            <person name="Wu L."/>
            <person name="Ma J."/>
        </authorList>
    </citation>
    <scope>NUCLEOTIDE SEQUENCE [LARGE SCALE GENOMIC DNA]</scope>
    <source>
        <strain evidence="10">JCM 16902</strain>
    </source>
</reference>
<dbReference type="PRINTS" id="PR00105">
    <property type="entry name" value="C5METTRFRASE"/>
</dbReference>
<evidence type="ECO:0000256" key="5">
    <source>
        <dbReference type="ARBA" id="ARBA00022747"/>
    </source>
</evidence>
<dbReference type="InterPro" id="IPR050390">
    <property type="entry name" value="C5-Methyltransferase"/>
</dbReference>
<evidence type="ECO:0000256" key="1">
    <source>
        <dbReference type="ARBA" id="ARBA00011975"/>
    </source>
</evidence>
<evidence type="ECO:0000256" key="3">
    <source>
        <dbReference type="ARBA" id="ARBA00022679"/>
    </source>
</evidence>
<accession>A0ABP7A2A2</accession>
<dbReference type="PANTHER" id="PTHR10629:SF52">
    <property type="entry name" value="DNA (CYTOSINE-5)-METHYLTRANSFERASE 1"/>
    <property type="match status" value="1"/>
</dbReference>
<dbReference type="NCBIfam" id="TIGR00675">
    <property type="entry name" value="dcm"/>
    <property type="match status" value="1"/>
</dbReference>
<dbReference type="RefSeq" id="WP_231481353.1">
    <property type="nucleotide sequence ID" value="NZ_BAAAZO010000009.1"/>
</dbReference>
<feature type="region of interest" description="Disordered" evidence="8">
    <location>
        <begin position="408"/>
        <end position="427"/>
    </location>
</feature>
<comment type="caution">
    <text evidence="9">The sequence shown here is derived from an EMBL/GenBank/DDBJ whole genome shotgun (WGS) entry which is preliminary data.</text>
</comment>
<dbReference type="EMBL" id="BAAAZO010000009">
    <property type="protein sequence ID" value="GAA3623524.1"/>
    <property type="molecule type" value="Genomic_DNA"/>
</dbReference>
<dbReference type="SUPFAM" id="SSF53335">
    <property type="entry name" value="S-adenosyl-L-methionine-dependent methyltransferases"/>
    <property type="match status" value="1"/>
</dbReference>
<keyword evidence="2 6" id="KW-0489">Methyltransferase</keyword>
<proteinExistence type="inferred from homology"/>
<keyword evidence="5" id="KW-0680">Restriction system</keyword>
<comment type="similarity">
    <text evidence="6 7">Belongs to the class I-like SAM-binding methyltransferase superfamily. C5-methyltransferase family.</text>
</comment>
<dbReference type="Pfam" id="PF00145">
    <property type="entry name" value="DNA_methylase"/>
    <property type="match status" value="1"/>
</dbReference>
<dbReference type="PROSITE" id="PS51679">
    <property type="entry name" value="SAM_MT_C5"/>
    <property type="match status" value="1"/>
</dbReference>
<keyword evidence="10" id="KW-1185">Reference proteome</keyword>
<sequence length="427" mass="47396">MDLDVVEICAGAGGQSLGLHLAEFRHKLAVELDEHAANTLKHNFANLDIDPEKTVRVGDVANKELWDPKNYGGTALLAGGVPCPPFSQAGKQLGSADERDLFAWAVDAAGRMQPEAVLLENVKGLRDARFGGYRQAVVDQFDSMGYTAEWQLLEAHGFDVPQLRPRMVLVALKKEYVDYFEWPEPKTTAKTVATTLASDMQFLRADFQEKFLERAAKIAPTIVGGSKKHGGADLGPTRAKLAWEAMWIDAHGLANDAPDADWRPGPLNRGPKLTVDMVKKLQGWDGALYENWEILGKKTSQYRQIGNAFPPPVAHAVGGSIARALRKESAAKRAPAERKMHDEVYRLLRDGGDWLTAGKLSKSLGEKLEEPEVVRRIELLKRDFEVEERGSGRTKAYRIGKWKAFQGQEDHNRHAAFAEKKQRGRIS</sequence>
<keyword evidence="4 6" id="KW-0949">S-adenosyl-L-methionine</keyword>